<keyword evidence="6 10" id="KW-0472">Membrane</keyword>
<feature type="transmembrane region" description="Helical" evidence="10">
    <location>
        <begin position="132"/>
        <end position="150"/>
    </location>
</feature>
<evidence type="ECO:0000256" key="1">
    <source>
        <dbReference type="ARBA" id="ARBA00004141"/>
    </source>
</evidence>
<name>A0ABT1NYV7_9GAMM</name>
<feature type="transmembrane region" description="Helical" evidence="10">
    <location>
        <begin position="284"/>
        <end position="303"/>
    </location>
</feature>
<feature type="transmembrane region" description="Helical" evidence="10">
    <location>
        <begin position="323"/>
        <end position="344"/>
    </location>
</feature>
<evidence type="ECO:0000256" key="4">
    <source>
        <dbReference type="ARBA" id="ARBA00022989"/>
    </source>
</evidence>
<evidence type="ECO:0000256" key="8">
    <source>
        <dbReference type="ARBA" id="ARBA00023214"/>
    </source>
</evidence>
<dbReference type="SUPFAM" id="SSF81340">
    <property type="entry name" value="Clc chloride channel"/>
    <property type="match status" value="1"/>
</dbReference>
<gene>
    <name evidence="11" type="ORF">HXX02_01180</name>
</gene>
<reference evidence="11" key="1">
    <citation type="thesis" date="2020" institute="Technische Universitat Dresden" country="Dresden, Germany">
        <title>The Agarolytic System of Microbulbifer elongatus PORT2, Isolated from Batu Karas, Pangandaran West Java Indonesia.</title>
        <authorList>
            <person name="Anggraeni S.R."/>
        </authorList>
    </citation>
    <scope>NUCLEOTIDE SEQUENCE</scope>
    <source>
        <strain evidence="11">PORT2</strain>
    </source>
</reference>
<accession>A0ABT1NYV7</accession>
<evidence type="ECO:0000313" key="11">
    <source>
        <dbReference type="EMBL" id="MCQ3828049.1"/>
    </source>
</evidence>
<dbReference type="PANTHER" id="PTHR43427:SF6">
    <property type="entry name" value="CHLORIDE CHANNEL PROTEIN CLC-E"/>
    <property type="match status" value="1"/>
</dbReference>
<keyword evidence="8" id="KW-0868">Chloride</keyword>
<dbReference type="EMBL" id="JACASI010000009">
    <property type="protein sequence ID" value="MCQ3828049.1"/>
    <property type="molecule type" value="Genomic_DNA"/>
</dbReference>
<feature type="transmembrane region" description="Helical" evidence="10">
    <location>
        <begin position="254"/>
        <end position="272"/>
    </location>
</feature>
<dbReference type="Gene3D" id="1.10.3080.10">
    <property type="entry name" value="Clc chloride channel"/>
    <property type="match status" value="1"/>
</dbReference>
<evidence type="ECO:0000256" key="9">
    <source>
        <dbReference type="ARBA" id="ARBA00023303"/>
    </source>
</evidence>
<proteinExistence type="predicted"/>
<evidence type="ECO:0000256" key="2">
    <source>
        <dbReference type="ARBA" id="ARBA00022448"/>
    </source>
</evidence>
<evidence type="ECO:0000256" key="10">
    <source>
        <dbReference type="SAM" id="Phobius"/>
    </source>
</evidence>
<keyword evidence="3 10" id="KW-0812">Transmembrane</keyword>
<keyword evidence="9" id="KW-0407">Ion channel</keyword>
<dbReference type="InterPro" id="IPR001807">
    <property type="entry name" value="ClC"/>
</dbReference>
<feature type="transmembrane region" description="Helical" evidence="10">
    <location>
        <begin position="356"/>
        <end position="376"/>
    </location>
</feature>
<comment type="caution">
    <text evidence="11">The sequence shown here is derived from an EMBL/GenBank/DDBJ whole genome shotgun (WGS) entry which is preliminary data.</text>
</comment>
<dbReference type="RefSeq" id="WP_255872949.1">
    <property type="nucleotide sequence ID" value="NZ_JACASI010000009.1"/>
</dbReference>
<evidence type="ECO:0000256" key="5">
    <source>
        <dbReference type="ARBA" id="ARBA00023065"/>
    </source>
</evidence>
<dbReference type="InterPro" id="IPR050368">
    <property type="entry name" value="ClC-type_chloride_channel"/>
</dbReference>
<protein>
    <submittedName>
        <fullName evidence="11">Chloride channel protein</fullName>
    </submittedName>
</protein>
<comment type="subcellular location">
    <subcellularLocation>
        <location evidence="1">Membrane</location>
        <topology evidence="1">Multi-pass membrane protein</topology>
    </subcellularLocation>
</comment>
<keyword evidence="2" id="KW-0813">Transport</keyword>
<dbReference type="PRINTS" id="PR00762">
    <property type="entry name" value="CLCHANNEL"/>
</dbReference>
<feature type="transmembrane region" description="Helical" evidence="10">
    <location>
        <begin position="415"/>
        <end position="435"/>
    </location>
</feature>
<evidence type="ECO:0000256" key="3">
    <source>
        <dbReference type="ARBA" id="ARBA00022692"/>
    </source>
</evidence>
<evidence type="ECO:0000256" key="6">
    <source>
        <dbReference type="ARBA" id="ARBA00023136"/>
    </source>
</evidence>
<feature type="transmembrane region" description="Helical" evidence="10">
    <location>
        <begin position="211"/>
        <end position="234"/>
    </location>
</feature>
<evidence type="ECO:0000256" key="7">
    <source>
        <dbReference type="ARBA" id="ARBA00023173"/>
    </source>
</evidence>
<feature type="transmembrane region" description="Helical" evidence="10">
    <location>
        <begin position="38"/>
        <end position="64"/>
    </location>
</feature>
<keyword evidence="5" id="KW-0406">Ion transport</keyword>
<dbReference type="Pfam" id="PF00654">
    <property type="entry name" value="Voltage_CLC"/>
    <property type="match status" value="1"/>
</dbReference>
<dbReference type="InterPro" id="IPR014743">
    <property type="entry name" value="Cl-channel_core"/>
</dbReference>
<dbReference type="PANTHER" id="PTHR43427">
    <property type="entry name" value="CHLORIDE CHANNEL PROTEIN CLC-E"/>
    <property type="match status" value="1"/>
</dbReference>
<feature type="transmembrane region" description="Helical" evidence="10">
    <location>
        <begin position="382"/>
        <end position="408"/>
    </location>
</feature>
<evidence type="ECO:0000313" key="12">
    <source>
        <dbReference type="Proteomes" id="UP001205566"/>
    </source>
</evidence>
<organism evidence="11 12">
    <name type="scientific">Microbulbifer elongatus</name>
    <dbReference type="NCBI Taxonomy" id="86173"/>
    <lineage>
        <taxon>Bacteria</taxon>
        <taxon>Pseudomonadati</taxon>
        <taxon>Pseudomonadota</taxon>
        <taxon>Gammaproteobacteria</taxon>
        <taxon>Cellvibrionales</taxon>
        <taxon>Microbulbiferaceae</taxon>
        <taxon>Microbulbifer</taxon>
    </lineage>
</organism>
<dbReference type="CDD" id="cd00400">
    <property type="entry name" value="Voltage_gated_ClC"/>
    <property type="match status" value="1"/>
</dbReference>
<dbReference type="Proteomes" id="UP001205566">
    <property type="component" value="Unassembled WGS sequence"/>
</dbReference>
<feature type="transmembrane region" description="Helical" evidence="10">
    <location>
        <begin position="84"/>
        <end position="104"/>
    </location>
</feature>
<keyword evidence="12" id="KW-1185">Reference proteome</keyword>
<keyword evidence="4 10" id="KW-1133">Transmembrane helix</keyword>
<sequence>MRRRTQSNAPATPPAPPLLTRRPRLLDRLQLDLSAQKALSLLVLLALVIGICAGLVVIGFRQLSEGPAILYLPQLEDFESLPPLWRFLLPFGGALLLGLIFHWVTPSVRSVGVLHVLDRLHSHQGRMPLKNAVLQFFAGSLALLSGQSIGREGPSVHLGAASGSWVAHRLRLPNNALRTLLACGVAAAIAASFNTPLAGVIFAMEVVMLEYTVAGFLPVMIAAVSGSAATRLAFGHQAAFSVPASQLQSLAELPILFVCALVVGALAALFILSQRHLLPLQLRFHPLLRFALAGAATGTLAVWVPEILGTGYDTLEMAMLGQLGIATLSTIVLAKLVATALATGLGIPGGVIGPSLILGACIGGAAGHLANLWLGAATASPGLYAMVGMAAMMAALLNAPLAALLAILELTYNPNVLFPGMMTIVVACLVSRQLFSTQGIYQESLRALGKAGTPSWRAQMLSRVGVAGAMERAVTVAPQLLDPAQAQRLIEQQPAWLLVEGENGAQALRTADLANFLQRPKKDVDGEQEERDDSEKIDLLRLPGERLQLAPLSWRATLLEAHQELEQRGADALYIGRDYDQGNPGVLNSDVAGIILPQHIEHYYRQ</sequence>
<feature type="transmembrane region" description="Helical" evidence="10">
    <location>
        <begin position="179"/>
        <end position="204"/>
    </location>
</feature>
<keyword evidence="7" id="KW-0869">Chloride channel</keyword>